<dbReference type="Pfam" id="PF07030">
    <property type="entry name" value="Phage_Mu_Gp36"/>
    <property type="match status" value="1"/>
</dbReference>
<dbReference type="STRING" id="445932.Emin_0950"/>
<dbReference type="AlphaFoldDB" id="B2KDA7"/>
<dbReference type="Proteomes" id="UP000001029">
    <property type="component" value="Chromosome"/>
</dbReference>
<name>B2KDA7_ELUMP</name>
<keyword evidence="2" id="KW-1185">Reference proteome</keyword>
<gene>
    <name evidence="1" type="ordered locus">Emin_0950</name>
</gene>
<dbReference type="EMBL" id="CP001055">
    <property type="protein sequence ID" value="ACC98503.1"/>
    <property type="molecule type" value="Genomic_DNA"/>
</dbReference>
<accession>B2KDA7</accession>
<dbReference type="KEGG" id="emi:Emin_0950"/>
<evidence type="ECO:0000313" key="1">
    <source>
        <dbReference type="EMBL" id="ACC98503.1"/>
    </source>
</evidence>
<protein>
    <submittedName>
        <fullName evidence="1">Uncharacterized protein</fullName>
    </submittedName>
</protein>
<sequence>MAYCTVSDVQAFFQNYQFGADEPVSSVKVNSLMEEWTARIDSVLRMRYVLPITEASDLSLLKQICSKYVAGDIDGIMNDGKSSYMQKPEARNRDLKDEANTLLEELRMGQISLITPRLPITKLTVGGKRHGCKGCL</sequence>
<dbReference type="RefSeq" id="WP_012415118.1">
    <property type="nucleotide sequence ID" value="NC_010644.1"/>
</dbReference>
<evidence type="ECO:0000313" key="2">
    <source>
        <dbReference type="Proteomes" id="UP000001029"/>
    </source>
</evidence>
<proteinExistence type="predicted"/>
<dbReference type="HOGENOM" id="CLU_1872183_0_0_0"/>
<dbReference type="InterPro" id="IPR009752">
    <property type="entry name" value="Phage_Mu_GpJ"/>
</dbReference>
<organism evidence="1 2">
    <name type="scientific">Elusimicrobium minutum (strain Pei191)</name>
    <dbReference type="NCBI Taxonomy" id="445932"/>
    <lineage>
        <taxon>Bacteria</taxon>
        <taxon>Pseudomonadati</taxon>
        <taxon>Elusimicrobiota</taxon>
        <taxon>Elusimicrobia</taxon>
        <taxon>Elusimicrobiales</taxon>
        <taxon>Elusimicrobiaceae</taxon>
        <taxon>Elusimicrobium</taxon>
    </lineage>
</organism>
<reference evidence="1 2" key="1">
    <citation type="journal article" date="2009" name="Appl. Environ. Microbiol.">
        <title>Genomic analysis of 'Elusimicrobium minutum,' the first cultivated representative of the phylum 'Elusimicrobia' (formerly termite group 1).</title>
        <authorList>
            <person name="Herlemann D.P.R."/>
            <person name="Geissinger O."/>
            <person name="Ikeda-Ohtsubo W."/>
            <person name="Kunin V."/>
            <person name="Sun H."/>
            <person name="Lapidus A."/>
            <person name="Hugenholtz P."/>
            <person name="Brune A."/>
        </authorList>
    </citation>
    <scope>NUCLEOTIDE SEQUENCE [LARGE SCALE GENOMIC DNA]</scope>
    <source>
        <strain evidence="1 2">Pei191</strain>
    </source>
</reference>